<evidence type="ECO:0000313" key="3">
    <source>
        <dbReference type="Proteomes" id="UP001432060"/>
    </source>
</evidence>
<dbReference type="RefSeq" id="WP_329402325.1">
    <property type="nucleotide sequence ID" value="NZ_CP109019.1"/>
</dbReference>
<sequence>MSVRSVIRYAEWILGADTTPGAAGPIYVMECTTCLDASPPSDERAGPEDWAIRHTARQHDHSGFRSMVTSFSRVTPAPGNPLYKRVTSRCLR</sequence>
<keyword evidence="3" id="KW-1185">Reference proteome</keyword>
<dbReference type="Proteomes" id="UP001432060">
    <property type="component" value="Chromosome"/>
</dbReference>
<proteinExistence type="predicted"/>
<organism evidence="2 3">
    <name type="scientific">Streptomyces melanogenes</name>
    <dbReference type="NCBI Taxonomy" id="67326"/>
    <lineage>
        <taxon>Bacteria</taxon>
        <taxon>Bacillati</taxon>
        <taxon>Actinomycetota</taxon>
        <taxon>Actinomycetes</taxon>
        <taxon>Kitasatosporales</taxon>
        <taxon>Streptomycetaceae</taxon>
        <taxon>Streptomyces</taxon>
    </lineage>
</organism>
<name>A0ABZ1XRA0_9ACTN</name>
<evidence type="ECO:0000313" key="2">
    <source>
        <dbReference type="EMBL" id="WUT86044.1"/>
    </source>
</evidence>
<gene>
    <name evidence="2" type="ORF">OG515_29530</name>
</gene>
<dbReference type="EMBL" id="CP109019">
    <property type="protein sequence ID" value="WUT86044.1"/>
    <property type="molecule type" value="Genomic_DNA"/>
</dbReference>
<feature type="domain" description="DUF7848" evidence="1">
    <location>
        <begin position="1"/>
        <end position="78"/>
    </location>
</feature>
<protein>
    <recommendedName>
        <fullName evidence="1">DUF7848 domain-containing protein</fullName>
    </recommendedName>
</protein>
<dbReference type="InterPro" id="IPR057170">
    <property type="entry name" value="DUF7848"/>
</dbReference>
<evidence type="ECO:0000259" key="1">
    <source>
        <dbReference type="Pfam" id="PF25232"/>
    </source>
</evidence>
<reference evidence="2" key="1">
    <citation type="submission" date="2022-10" db="EMBL/GenBank/DDBJ databases">
        <title>The complete genomes of actinobacterial strains from the NBC collection.</title>
        <authorList>
            <person name="Joergensen T.S."/>
            <person name="Alvarez Arevalo M."/>
            <person name="Sterndorff E.B."/>
            <person name="Faurdal D."/>
            <person name="Vuksanovic O."/>
            <person name="Mourched A.-S."/>
            <person name="Charusanti P."/>
            <person name="Shaw S."/>
            <person name="Blin K."/>
            <person name="Weber T."/>
        </authorList>
    </citation>
    <scope>NUCLEOTIDE SEQUENCE</scope>
    <source>
        <strain evidence="2">NBC_00668</strain>
    </source>
</reference>
<accession>A0ABZ1XRA0</accession>
<dbReference type="Pfam" id="PF25232">
    <property type="entry name" value="DUF7848"/>
    <property type="match status" value="1"/>
</dbReference>